<feature type="non-terminal residue" evidence="1">
    <location>
        <position position="1"/>
    </location>
</feature>
<keyword evidence="2" id="KW-1185">Reference proteome</keyword>
<dbReference type="Proteomes" id="UP000789525">
    <property type="component" value="Unassembled WGS sequence"/>
</dbReference>
<evidence type="ECO:0000313" key="2">
    <source>
        <dbReference type="Proteomes" id="UP000789525"/>
    </source>
</evidence>
<evidence type="ECO:0000313" key="1">
    <source>
        <dbReference type="EMBL" id="CAG8773183.1"/>
    </source>
</evidence>
<accession>A0ACA9R1U7</accession>
<comment type="caution">
    <text evidence="1">The sequence shown here is derived from an EMBL/GenBank/DDBJ whole genome shotgun (WGS) entry which is preliminary data.</text>
</comment>
<sequence length="164" mass="17922">SSAVNLKFDWILPEIETPSRVWRRIQAADDLAVPSLPSLPAIDFDDLDDEDEGSYPSKFPPSTTNITASAKKSSTVRFADAHESFQFSEILPINHQSILTDDDDNKLPADYSVTSNRSKPSTPISVDKNVAVVRGVRTPSLTRSASLASTSPDATPSVERQYTL</sequence>
<feature type="non-terminal residue" evidence="1">
    <location>
        <position position="164"/>
    </location>
</feature>
<reference evidence="1" key="1">
    <citation type="submission" date="2021-06" db="EMBL/GenBank/DDBJ databases">
        <authorList>
            <person name="Kallberg Y."/>
            <person name="Tangrot J."/>
            <person name="Rosling A."/>
        </authorList>
    </citation>
    <scope>NUCLEOTIDE SEQUENCE</scope>
    <source>
        <strain evidence="1">CL356</strain>
    </source>
</reference>
<organism evidence="1 2">
    <name type="scientific">Acaulospora colombiana</name>
    <dbReference type="NCBI Taxonomy" id="27376"/>
    <lineage>
        <taxon>Eukaryota</taxon>
        <taxon>Fungi</taxon>
        <taxon>Fungi incertae sedis</taxon>
        <taxon>Mucoromycota</taxon>
        <taxon>Glomeromycotina</taxon>
        <taxon>Glomeromycetes</taxon>
        <taxon>Diversisporales</taxon>
        <taxon>Acaulosporaceae</taxon>
        <taxon>Acaulospora</taxon>
    </lineage>
</organism>
<proteinExistence type="predicted"/>
<dbReference type="EMBL" id="CAJVPT010066297">
    <property type="protein sequence ID" value="CAG8773183.1"/>
    <property type="molecule type" value="Genomic_DNA"/>
</dbReference>
<gene>
    <name evidence="1" type="ORF">ACOLOM_LOCUS13926</name>
</gene>
<name>A0ACA9R1U7_9GLOM</name>
<protein>
    <submittedName>
        <fullName evidence="1">13972_t:CDS:1</fullName>
    </submittedName>
</protein>